<accession>A0AAV2SEA4</accession>
<dbReference type="InterPro" id="IPR036179">
    <property type="entry name" value="Ig-like_dom_sf"/>
</dbReference>
<evidence type="ECO:0000313" key="4">
    <source>
        <dbReference type="Proteomes" id="UP001497623"/>
    </source>
</evidence>
<evidence type="ECO:0000256" key="1">
    <source>
        <dbReference type="SAM" id="MobiDB-lite"/>
    </source>
</evidence>
<feature type="signal peptide" evidence="2">
    <location>
        <begin position="1"/>
        <end position="26"/>
    </location>
</feature>
<feature type="region of interest" description="Disordered" evidence="1">
    <location>
        <begin position="33"/>
        <end position="64"/>
    </location>
</feature>
<protein>
    <submittedName>
        <fullName evidence="3">Uncharacterized protein</fullName>
    </submittedName>
</protein>
<reference evidence="3 4" key="1">
    <citation type="submission" date="2024-05" db="EMBL/GenBank/DDBJ databases">
        <authorList>
            <person name="Wallberg A."/>
        </authorList>
    </citation>
    <scope>NUCLEOTIDE SEQUENCE [LARGE SCALE GENOMIC DNA]</scope>
</reference>
<evidence type="ECO:0000313" key="3">
    <source>
        <dbReference type="EMBL" id="CAL4175005.1"/>
    </source>
</evidence>
<dbReference type="Proteomes" id="UP001497623">
    <property type="component" value="Unassembled WGS sequence"/>
</dbReference>
<feature type="chain" id="PRO_5043337707" evidence="2">
    <location>
        <begin position="27"/>
        <end position="174"/>
    </location>
</feature>
<comment type="caution">
    <text evidence="3">The sequence shown here is derived from an EMBL/GenBank/DDBJ whole genome shotgun (WGS) entry which is preliminary data.</text>
</comment>
<dbReference type="AlphaFoldDB" id="A0AAV2SEA4"/>
<feature type="non-terminal residue" evidence="3">
    <location>
        <position position="174"/>
    </location>
</feature>
<keyword evidence="2" id="KW-0732">Signal</keyword>
<gene>
    <name evidence="3" type="ORF">MNOR_LOCUS34600</name>
</gene>
<keyword evidence="4" id="KW-1185">Reference proteome</keyword>
<evidence type="ECO:0000256" key="2">
    <source>
        <dbReference type="SAM" id="SignalP"/>
    </source>
</evidence>
<dbReference type="Gene3D" id="2.60.40.10">
    <property type="entry name" value="Immunoglobulins"/>
    <property type="match status" value="1"/>
</dbReference>
<feature type="compositionally biased region" description="Low complexity" evidence="1">
    <location>
        <begin position="39"/>
        <end position="49"/>
    </location>
</feature>
<dbReference type="EMBL" id="CAXKWB010053894">
    <property type="protein sequence ID" value="CAL4175005.1"/>
    <property type="molecule type" value="Genomic_DNA"/>
</dbReference>
<dbReference type="SUPFAM" id="SSF48726">
    <property type="entry name" value="Immunoglobulin"/>
    <property type="match status" value="1"/>
</dbReference>
<name>A0AAV2SEA4_MEGNR</name>
<dbReference type="InterPro" id="IPR013783">
    <property type="entry name" value="Ig-like_fold"/>
</dbReference>
<sequence length="174" mass="19619">MTKLTPFWRFPLLLLVTNTALPSPLAKSPSFLLPSANRSSVSPQRTSSSINKLHKKDKSEAEDMDGKQMFPVNFDGSSDDAPFIPPNLLTHKFISLEEANRSQFESQRENAEAALPQPYFRPTNTSQSVYLGGNHSMDCTVLQLNNESVSWMRRDGELLQLLTYDTHIYAKEGR</sequence>
<organism evidence="3 4">
    <name type="scientific">Meganyctiphanes norvegica</name>
    <name type="common">Northern krill</name>
    <name type="synonym">Thysanopoda norvegica</name>
    <dbReference type="NCBI Taxonomy" id="48144"/>
    <lineage>
        <taxon>Eukaryota</taxon>
        <taxon>Metazoa</taxon>
        <taxon>Ecdysozoa</taxon>
        <taxon>Arthropoda</taxon>
        <taxon>Crustacea</taxon>
        <taxon>Multicrustacea</taxon>
        <taxon>Malacostraca</taxon>
        <taxon>Eumalacostraca</taxon>
        <taxon>Eucarida</taxon>
        <taxon>Euphausiacea</taxon>
        <taxon>Euphausiidae</taxon>
        <taxon>Meganyctiphanes</taxon>
    </lineage>
</organism>
<proteinExistence type="predicted"/>